<gene>
    <name evidence="11" type="ORF">pdam_00001308</name>
</gene>
<dbReference type="SUPFAM" id="SSF52540">
    <property type="entry name" value="P-loop containing nucleoside triphosphate hydrolases"/>
    <property type="match status" value="1"/>
</dbReference>
<comment type="caution">
    <text evidence="11">The sequence shown here is derived from an EMBL/GenBank/DDBJ whole genome shotgun (WGS) entry which is preliminary data.</text>
</comment>
<feature type="transmembrane region" description="Helical" evidence="10">
    <location>
        <begin position="21"/>
        <end position="39"/>
    </location>
</feature>
<dbReference type="Proteomes" id="UP000275408">
    <property type="component" value="Unassembled WGS sequence"/>
</dbReference>
<proteinExistence type="inferred from homology"/>
<dbReference type="Pfam" id="PF06990">
    <property type="entry name" value="Gal-3-0_sulfotr"/>
    <property type="match status" value="1"/>
</dbReference>
<keyword evidence="6 10" id="KW-1133">Transmembrane helix</keyword>
<evidence type="ECO:0000256" key="1">
    <source>
        <dbReference type="ARBA" id="ARBA00004323"/>
    </source>
</evidence>
<evidence type="ECO:0008006" key="13">
    <source>
        <dbReference type="Google" id="ProtNLM"/>
    </source>
</evidence>
<sequence>MAIIVKWHQAPPSSPIFSRKLFVATVVLIIFIVYVSNLGKMMSVTNDDDKEYIEYITGMGKTEKFSTTPNTCQPKEHVLFLKTHKTGSSTITNILNRYGDFHNLTFALPQDGFFNFFWPLSFESTFIADLKGKRPNIFSNHARWNRKSMTELMRPNAVLITILRNPVSQLESTFSYMEFAQLLRIKDSKNSLATFFVDPINTLAKLSDLSESGSVFPYLNLLKNGQFFDLGLEKEQYFTDEKIKEALNEIDGSFHLVLLMEYFDESLILLARELCWDIRDVVYFRLNQRKSSDANTNLSEELVQKIRRWNRADVLLYNYFNRTFWNKIEKLGNMFWIDVHRLRNYNKMLEEECLLPGEHFGKAYAKQSKFIQGYALKENITPQLRLLCEKMITNEIDYMEYLRKKALN</sequence>
<keyword evidence="3" id="KW-0808">Transferase</keyword>
<dbReference type="EMBL" id="RCHS01003423">
    <property type="protein sequence ID" value="RMX42102.1"/>
    <property type="molecule type" value="Genomic_DNA"/>
</dbReference>
<dbReference type="InterPro" id="IPR009729">
    <property type="entry name" value="Gal-3-0_sulfotransfrase"/>
</dbReference>
<keyword evidence="12" id="KW-1185">Reference proteome</keyword>
<protein>
    <recommendedName>
        <fullName evidence="13">Sulfotransferase domain-containing protein</fullName>
    </recommendedName>
</protein>
<keyword evidence="7" id="KW-0333">Golgi apparatus</keyword>
<dbReference type="PANTHER" id="PTHR14647:SF87">
    <property type="entry name" value="PUTATIVE-RELATED"/>
    <property type="match status" value="1"/>
</dbReference>
<evidence type="ECO:0000256" key="3">
    <source>
        <dbReference type="ARBA" id="ARBA00022679"/>
    </source>
</evidence>
<dbReference type="InterPro" id="IPR027417">
    <property type="entry name" value="P-loop_NTPase"/>
</dbReference>
<keyword evidence="4 10" id="KW-0812">Transmembrane</keyword>
<accession>A0A3M6TL47</accession>
<dbReference type="GO" id="GO:0000139">
    <property type="term" value="C:Golgi membrane"/>
    <property type="evidence" value="ECO:0007669"/>
    <property type="project" value="UniProtKB-SubCell"/>
</dbReference>
<comment type="similarity">
    <text evidence="2">Belongs to the galactose-3-O-sulfotransferase family.</text>
</comment>
<evidence type="ECO:0000256" key="7">
    <source>
        <dbReference type="ARBA" id="ARBA00023034"/>
    </source>
</evidence>
<keyword evidence="8 10" id="KW-0472">Membrane</keyword>
<dbReference type="GO" id="GO:0009247">
    <property type="term" value="P:glycolipid biosynthetic process"/>
    <property type="evidence" value="ECO:0007669"/>
    <property type="project" value="InterPro"/>
</dbReference>
<keyword evidence="5" id="KW-0735">Signal-anchor</keyword>
<dbReference type="OMA" id="FYSPEAF"/>
<comment type="subcellular location">
    <subcellularLocation>
        <location evidence="1">Golgi apparatus membrane</location>
        <topology evidence="1">Single-pass type II membrane protein</topology>
    </subcellularLocation>
</comment>
<dbReference type="PANTHER" id="PTHR14647">
    <property type="entry name" value="GALACTOSE-3-O-SULFOTRANSFERASE"/>
    <property type="match status" value="1"/>
</dbReference>
<organism evidence="11 12">
    <name type="scientific">Pocillopora damicornis</name>
    <name type="common">Cauliflower coral</name>
    <name type="synonym">Millepora damicornis</name>
    <dbReference type="NCBI Taxonomy" id="46731"/>
    <lineage>
        <taxon>Eukaryota</taxon>
        <taxon>Metazoa</taxon>
        <taxon>Cnidaria</taxon>
        <taxon>Anthozoa</taxon>
        <taxon>Hexacorallia</taxon>
        <taxon>Scleractinia</taxon>
        <taxon>Astrocoeniina</taxon>
        <taxon>Pocilloporidae</taxon>
        <taxon>Pocillopora</taxon>
    </lineage>
</organism>
<dbReference type="STRING" id="46731.A0A3M6TL47"/>
<evidence type="ECO:0000256" key="10">
    <source>
        <dbReference type="SAM" id="Phobius"/>
    </source>
</evidence>
<dbReference type="Gene3D" id="3.40.50.300">
    <property type="entry name" value="P-loop containing nucleotide triphosphate hydrolases"/>
    <property type="match status" value="1"/>
</dbReference>
<name>A0A3M6TL47_POCDA</name>
<dbReference type="OrthoDB" id="514299at2759"/>
<reference evidence="11 12" key="1">
    <citation type="journal article" date="2018" name="Sci. Rep.">
        <title>Comparative analysis of the Pocillopora damicornis genome highlights role of immune system in coral evolution.</title>
        <authorList>
            <person name="Cunning R."/>
            <person name="Bay R.A."/>
            <person name="Gillette P."/>
            <person name="Baker A.C."/>
            <person name="Traylor-Knowles N."/>
        </authorList>
    </citation>
    <scope>NUCLEOTIDE SEQUENCE [LARGE SCALE GENOMIC DNA]</scope>
    <source>
        <strain evidence="11">RSMAS</strain>
        <tissue evidence="11">Whole animal</tissue>
    </source>
</reference>
<evidence type="ECO:0000256" key="2">
    <source>
        <dbReference type="ARBA" id="ARBA00008124"/>
    </source>
</evidence>
<evidence type="ECO:0000256" key="5">
    <source>
        <dbReference type="ARBA" id="ARBA00022968"/>
    </source>
</evidence>
<evidence type="ECO:0000256" key="4">
    <source>
        <dbReference type="ARBA" id="ARBA00022692"/>
    </source>
</evidence>
<evidence type="ECO:0000313" key="11">
    <source>
        <dbReference type="EMBL" id="RMX42102.1"/>
    </source>
</evidence>
<evidence type="ECO:0000256" key="6">
    <source>
        <dbReference type="ARBA" id="ARBA00022989"/>
    </source>
</evidence>
<dbReference type="AlphaFoldDB" id="A0A3M6TL47"/>
<evidence type="ECO:0000313" key="12">
    <source>
        <dbReference type="Proteomes" id="UP000275408"/>
    </source>
</evidence>
<evidence type="ECO:0000256" key="9">
    <source>
        <dbReference type="ARBA" id="ARBA00023180"/>
    </source>
</evidence>
<keyword evidence="9" id="KW-0325">Glycoprotein</keyword>
<evidence type="ECO:0000256" key="8">
    <source>
        <dbReference type="ARBA" id="ARBA00023136"/>
    </source>
</evidence>
<dbReference type="GO" id="GO:0001733">
    <property type="term" value="F:galactosylceramide sulfotransferase activity"/>
    <property type="evidence" value="ECO:0007669"/>
    <property type="project" value="InterPro"/>
</dbReference>